<dbReference type="PROSITE" id="PS50919">
    <property type="entry name" value="MIR"/>
    <property type="match status" value="2"/>
</dbReference>
<evidence type="ECO:0000313" key="5">
    <source>
        <dbReference type="EMBL" id="CAE0462856.1"/>
    </source>
</evidence>
<reference evidence="5" key="1">
    <citation type="submission" date="2021-01" db="EMBL/GenBank/DDBJ databases">
        <authorList>
            <person name="Corre E."/>
            <person name="Pelletier E."/>
            <person name="Niang G."/>
            <person name="Scheremetjew M."/>
            <person name="Finn R."/>
            <person name="Kale V."/>
            <person name="Holt S."/>
            <person name="Cochrane G."/>
            <person name="Meng A."/>
            <person name="Brown T."/>
            <person name="Cohen L."/>
        </authorList>
    </citation>
    <scope>NUCLEOTIDE SEQUENCE</scope>
    <source>
        <strain evidence="5">MM31A-1</strain>
    </source>
</reference>
<feature type="chain" id="PRO_5030908545" description="MIR domain-containing protein" evidence="3">
    <location>
        <begin position="22"/>
        <end position="217"/>
    </location>
</feature>
<evidence type="ECO:0000256" key="1">
    <source>
        <dbReference type="ARBA" id="ARBA00022729"/>
    </source>
</evidence>
<protein>
    <recommendedName>
        <fullName evidence="4">MIR domain-containing protein</fullName>
    </recommendedName>
</protein>
<dbReference type="EMBL" id="HBIO01009950">
    <property type="protein sequence ID" value="CAE0462856.1"/>
    <property type="molecule type" value="Transcribed_RNA"/>
</dbReference>
<dbReference type="Gene3D" id="2.80.10.50">
    <property type="match status" value="1"/>
</dbReference>
<feature type="domain" description="MIR" evidence="4">
    <location>
        <begin position="25"/>
        <end position="82"/>
    </location>
</feature>
<dbReference type="SUPFAM" id="SSF82109">
    <property type="entry name" value="MIR domain"/>
    <property type="match status" value="1"/>
</dbReference>
<dbReference type="CDD" id="cd23279">
    <property type="entry name" value="beta-trefoil_MIR_SDF2-like"/>
    <property type="match status" value="1"/>
</dbReference>
<dbReference type="AlphaFoldDB" id="A0A7S3V7Q4"/>
<sequence>MKSSTIISFLALALTSDVAFADEDTNYITCGSAIKLTHVENNADFFLSSDNHRMNGSGSGQQLVTSNPDGGSSSSLWIIKESHGKSPCKTGESIAYGAKIRLTHVSTGSNLHSHNVRSPLSQQQEVSGYGENAAGDTGDDWVVQPTRGSAKYWEKGEFVYLQHAETGVYLGCTTQAQFTQRNCGHNCPVMDHLEVFGRNSKDSFTKWKTDVGIFLHK</sequence>
<dbReference type="SMART" id="SM00472">
    <property type="entry name" value="MIR"/>
    <property type="match status" value="2"/>
</dbReference>
<dbReference type="PANTHER" id="PTHR46809:SF2">
    <property type="entry name" value="GH21273P"/>
    <property type="match status" value="1"/>
</dbReference>
<evidence type="ECO:0000259" key="4">
    <source>
        <dbReference type="PROSITE" id="PS50919"/>
    </source>
</evidence>
<dbReference type="InterPro" id="IPR036300">
    <property type="entry name" value="MIR_dom_sf"/>
</dbReference>
<keyword evidence="1 3" id="KW-0732">Signal</keyword>
<dbReference type="Pfam" id="PF02815">
    <property type="entry name" value="MIR"/>
    <property type="match status" value="1"/>
</dbReference>
<feature type="signal peptide" evidence="3">
    <location>
        <begin position="1"/>
        <end position="21"/>
    </location>
</feature>
<proteinExistence type="predicted"/>
<keyword evidence="2" id="KW-0677">Repeat</keyword>
<accession>A0A7S3V7Q4</accession>
<gene>
    <name evidence="5" type="ORF">CDEB00056_LOCUS7697</name>
</gene>
<organism evidence="5">
    <name type="scientific">Chaetoceros debilis</name>
    <dbReference type="NCBI Taxonomy" id="122233"/>
    <lineage>
        <taxon>Eukaryota</taxon>
        <taxon>Sar</taxon>
        <taxon>Stramenopiles</taxon>
        <taxon>Ochrophyta</taxon>
        <taxon>Bacillariophyta</taxon>
        <taxon>Coscinodiscophyceae</taxon>
        <taxon>Chaetocerotophycidae</taxon>
        <taxon>Chaetocerotales</taxon>
        <taxon>Chaetocerotaceae</taxon>
        <taxon>Chaetoceros</taxon>
    </lineage>
</organism>
<evidence type="ECO:0000256" key="2">
    <source>
        <dbReference type="ARBA" id="ARBA00022737"/>
    </source>
</evidence>
<evidence type="ECO:0000256" key="3">
    <source>
        <dbReference type="SAM" id="SignalP"/>
    </source>
</evidence>
<dbReference type="PANTHER" id="PTHR46809">
    <property type="entry name" value="STROMAL CELL-DERIVED FACTOR 2-LIKE PROTEIN"/>
    <property type="match status" value="1"/>
</dbReference>
<dbReference type="InterPro" id="IPR016093">
    <property type="entry name" value="MIR_motif"/>
</dbReference>
<name>A0A7S3V7Q4_9STRA</name>
<feature type="domain" description="MIR" evidence="4">
    <location>
        <begin position="91"/>
        <end position="146"/>
    </location>
</feature>